<feature type="transmembrane region" description="Helical" evidence="1">
    <location>
        <begin position="12"/>
        <end position="30"/>
    </location>
</feature>
<keyword evidence="1" id="KW-1133">Transmembrane helix</keyword>
<feature type="transmembrane region" description="Helical" evidence="1">
    <location>
        <begin position="109"/>
        <end position="129"/>
    </location>
</feature>
<feature type="transmembrane region" description="Helical" evidence="1">
    <location>
        <begin position="82"/>
        <end position="103"/>
    </location>
</feature>
<protein>
    <submittedName>
        <fullName evidence="2">Unannotated protein</fullName>
    </submittedName>
</protein>
<evidence type="ECO:0000256" key="1">
    <source>
        <dbReference type="SAM" id="Phobius"/>
    </source>
</evidence>
<accession>A0A6J7L0U4</accession>
<organism evidence="2">
    <name type="scientific">freshwater metagenome</name>
    <dbReference type="NCBI Taxonomy" id="449393"/>
    <lineage>
        <taxon>unclassified sequences</taxon>
        <taxon>metagenomes</taxon>
        <taxon>ecological metagenomes</taxon>
    </lineage>
</organism>
<dbReference type="AlphaFoldDB" id="A0A6J7L0U4"/>
<feature type="transmembrane region" description="Helical" evidence="1">
    <location>
        <begin position="50"/>
        <end position="70"/>
    </location>
</feature>
<sequence>MARLIPERPFIALGLIAGIEGIGLLAYAAFDAIEGIRIGATGPASVSSVPALILQIAILAAFGAGLVLVGTGWMRARRWARAPFLLAQLIALVIGAPLASAAGGVERTAGIVIILLAAIGIVLVFTPAVTRSLAEHFD</sequence>
<reference evidence="2" key="1">
    <citation type="submission" date="2020-05" db="EMBL/GenBank/DDBJ databases">
        <authorList>
            <person name="Chiriac C."/>
            <person name="Salcher M."/>
            <person name="Ghai R."/>
            <person name="Kavagutti S V."/>
        </authorList>
    </citation>
    <scope>NUCLEOTIDE SEQUENCE</scope>
</reference>
<gene>
    <name evidence="2" type="ORF">UFOPK3772_02253</name>
</gene>
<name>A0A6J7L0U4_9ZZZZ</name>
<dbReference type="EMBL" id="CAFBNE010000080">
    <property type="protein sequence ID" value="CAB4961786.1"/>
    <property type="molecule type" value="Genomic_DNA"/>
</dbReference>
<keyword evidence="1" id="KW-0472">Membrane</keyword>
<proteinExistence type="predicted"/>
<evidence type="ECO:0000313" key="2">
    <source>
        <dbReference type="EMBL" id="CAB4961786.1"/>
    </source>
</evidence>
<keyword evidence="1" id="KW-0812">Transmembrane</keyword>